<evidence type="ECO:0000313" key="2">
    <source>
        <dbReference type="EMBL" id="KAK8023835.1"/>
    </source>
</evidence>
<dbReference type="InterPro" id="IPR029058">
    <property type="entry name" value="AB_hydrolase_fold"/>
</dbReference>
<feature type="compositionally biased region" description="Polar residues" evidence="1">
    <location>
        <begin position="19"/>
        <end position="36"/>
    </location>
</feature>
<proteinExistence type="predicted"/>
<organism evidence="2 3">
    <name type="scientific">Apiospora rasikravindrae</name>
    <dbReference type="NCBI Taxonomy" id="990691"/>
    <lineage>
        <taxon>Eukaryota</taxon>
        <taxon>Fungi</taxon>
        <taxon>Dikarya</taxon>
        <taxon>Ascomycota</taxon>
        <taxon>Pezizomycotina</taxon>
        <taxon>Sordariomycetes</taxon>
        <taxon>Xylariomycetidae</taxon>
        <taxon>Amphisphaeriales</taxon>
        <taxon>Apiosporaceae</taxon>
        <taxon>Apiospora</taxon>
    </lineage>
</organism>
<evidence type="ECO:0000313" key="3">
    <source>
        <dbReference type="Proteomes" id="UP001444661"/>
    </source>
</evidence>
<dbReference type="SUPFAM" id="SSF53474">
    <property type="entry name" value="alpha/beta-Hydrolases"/>
    <property type="match status" value="2"/>
</dbReference>
<feature type="region of interest" description="Disordered" evidence="1">
    <location>
        <begin position="326"/>
        <end position="350"/>
    </location>
</feature>
<dbReference type="Proteomes" id="UP001444661">
    <property type="component" value="Unassembled WGS sequence"/>
</dbReference>
<name>A0ABR1S0X6_9PEZI</name>
<keyword evidence="3" id="KW-1185">Reference proteome</keyword>
<dbReference type="Gene3D" id="3.40.50.1820">
    <property type="entry name" value="alpha/beta hydrolase"/>
    <property type="match status" value="2"/>
</dbReference>
<protein>
    <submittedName>
        <fullName evidence="2">Uncharacterized protein</fullName>
    </submittedName>
</protein>
<accession>A0ABR1S0X6</accession>
<gene>
    <name evidence="2" type="ORF">PG993_011901</name>
</gene>
<comment type="caution">
    <text evidence="2">The sequence shown here is derived from an EMBL/GenBank/DDBJ whole genome shotgun (WGS) entry which is preliminary data.</text>
</comment>
<evidence type="ECO:0000256" key="1">
    <source>
        <dbReference type="SAM" id="MobiDB-lite"/>
    </source>
</evidence>
<reference evidence="2 3" key="1">
    <citation type="submission" date="2023-01" db="EMBL/GenBank/DDBJ databases">
        <title>Analysis of 21 Apiospora genomes using comparative genomics revels a genus with tremendous synthesis potential of carbohydrate active enzymes and secondary metabolites.</title>
        <authorList>
            <person name="Sorensen T."/>
        </authorList>
    </citation>
    <scope>NUCLEOTIDE SEQUENCE [LARGE SCALE GENOMIC DNA]</scope>
    <source>
        <strain evidence="2 3">CBS 33761</strain>
    </source>
</reference>
<dbReference type="EMBL" id="JAQQWK010000011">
    <property type="protein sequence ID" value="KAK8023835.1"/>
    <property type="molecule type" value="Genomic_DNA"/>
</dbReference>
<feature type="region of interest" description="Disordered" evidence="1">
    <location>
        <begin position="1"/>
        <end position="36"/>
    </location>
</feature>
<sequence>MSPHRIELPINTAPASGPTAVTYSTPGSGNGKSNGAATDVFSASQPRRWLMGDEAFERVMPHHSGMKALWETKWKFPCTKSLYPFHDGAYEDFAPVFEQLIADDVNDGNAFAYTQAFFPAAASLEERGDAAMKAGNKKEASDLYLRAACVLRIARFPYVTAFPEVSCPEKFHAWEWQKRVYMKAGASWDEPVVEVDIPHVHAQGRDRDVIPAYVRVPGHADTVHDVAGEGEDIQMPKFPAVLLFTGLDGYRPDNTVRCEEFLARGWAAVVVEIPGDRGLPGRLGGPDVARPSVGQRAGLDGTGRPLRHVAPAGLGPECRRVLRRAHRAHAQGQDSRVRRAGGGRPPLLRRRLDGARGRARVPVRAEPGVCDETWVRERGGVQGGGCRRSSRCWRVGLSRGASCRLLLVNGTLDGLMPIEDSMMLFEYGSPKEARFFSNALHMGYPLANSSVYPWMEEVMGYKKE</sequence>